<evidence type="ECO:0000256" key="4">
    <source>
        <dbReference type="ARBA" id="ARBA00022519"/>
    </source>
</evidence>
<keyword evidence="5 8" id="KW-0812">Transmembrane</keyword>
<evidence type="ECO:0000256" key="3">
    <source>
        <dbReference type="ARBA" id="ARBA00022475"/>
    </source>
</evidence>
<feature type="transmembrane region" description="Helical" evidence="8">
    <location>
        <begin position="6"/>
        <end position="25"/>
    </location>
</feature>
<proteinExistence type="inferred from homology"/>
<keyword evidence="6 8" id="KW-1133">Transmembrane helix</keyword>
<dbReference type="Proteomes" id="UP000002230">
    <property type="component" value="Chromosome"/>
</dbReference>
<evidence type="ECO:0000256" key="8">
    <source>
        <dbReference type="SAM" id="Phobius"/>
    </source>
</evidence>
<evidence type="ECO:0000256" key="7">
    <source>
        <dbReference type="ARBA" id="ARBA00023136"/>
    </source>
</evidence>
<keyword evidence="3" id="KW-1003">Cell membrane</keyword>
<name>A0A0H3DT35_EDWTF</name>
<dbReference type="AlphaFoldDB" id="A0A0H3DT35"/>
<evidence type="ECO:0000256" key="6">
    <source>
        <dbReference type="ARBA" id="ARBA00022989"/>
    </source>
</evidence>
<keyword evidence="7 8" id="KW-0472">Membrane</keyword>
<evidence type="ECO:0008006" key="11">
    <source>
        <dbReference type="Google" id="ProtNLM"/>
    </source>
</evidence>
<dbReference type="Pfam" id="PF10753">
    <property type="entry name" value="Toxin_GhoT_OrtT"/>
    <property type="match status" value="1"/>
</dbReference>
<keyword evidence="4" id="KW-0997">Cell inner membrane</keyword>
<dbReference type="PATRIC" id="fig|718251.5.peg.1522"/>
<evidence type="ECO:0000256" key="5">
    <source>
        <dbReference type="ARBA" id="ARBA00022692"/>
    </source>
</evidence>
<dbReference type="HOGENOM" id="CLU_189012_1_0_6"/>
<accession>A0A0H3DT35</accession>
<keyword evidence="10" id="KW-1185">Reference proteome</keyword>
<feature type="transmembrane region" description="Helical" evidence="8">
    <location>
        <begin position="37"/>
        <end position="60"/>
    </location>
</feature>
<organism evidence="9 10">
    <name type="scientific">Edwardsiella tarda (strain FL6-60)</name>
    <dbReference type="NCBI Taxonomy" id="718251"/>
    <lineage>
        <taxon>Bacteria</taxon>
        <taxon>Pseudomonadati</taxon>
        <taxon>Pseudomonadota</taxon>
        <taxon>Gammaproteobacteria</taxon>
        <taxon>Enterobacterales</taxon>
        <taxon>Hafniaceae</taxon>
        <taxon>Edwardsiella</taxon>
    </lineage>
</organism>
<reference evidence="9 10" key="2">
    <citation type="journal article" date="2011" name="BMC Immunol.">
        <title>Comparison of static immersion and intravenous injection systems for exposure of zebrafish embryos to the natural pathogen Edwardsiella tarda.</title>
        <authorList>
            <person name="van Soest J.J."/>
            <person name="Stockhammer O.W."/>
            <person name="Ordas A."/>
            <person name="Bloemberg G.V."/>
            <person name="Spaink H.P."/>
            <person name="Meijer A.H."/>
        </authorList>
    </citation>
    <scope>NUCLEOTIDE SEQUENCE [LARGE SCALE GENOMIC DNA]</scope>
    <source>
        <strain evidence="9 10">FL6-60</strain>
    </source>
</reference>
<gene>
    <name evidence="9" type="ordered locus">ETAF_1473</name>
</gene>
<protein>
    <recommendedName>
        <fullName evidence="11">GhoT/OrtT family toxin</fullName>
    </recommendedName>
</protein>
<dbReference type="GO" id="GO:0005886">
    <property type="term" value="C:plasma membrane"/>
    <property type="evidence" value="ECO:0007669"/>
    <property type="project" value="UniProtKB-SubCell"/>
</dbReference>
<dbReference type="EMBL" id="CP002154">
    <property type="protein sequence ID" value="ADM41583.1"/>
    <property type="molecule type" value="Genomic_DNA"/>
</dbReference>
<sequence>MHPEIWSFIKTAYCVGVLFCAFVTFFATKDPSIKIRLLSAVMVGLTWPMSFPLVVVFWLFM</sequence>
<reference evidence="10" key="1">
    <citation type="submission" date="2010-08" db="EMBL/GenBank/DDBJ databases">
        <title>Genome comparisons of Edwardsiella bacteria analysed using deep sequencing technology.</title>
        <authorList>
            <person name="van Soest J.J."/>
            <person name="Henkel C.V."/>
            <person name="Jansen H.J."/>
            <person name="van den Hondel C.A.M.J.J."/>
            <person name="Bloemberg G.V."/>
            <person name="Meijer A.H."/>
            <person name="Spaink H.P."/>
        </authorList>
    </citation>
    <scope>NUCLEOTIDE SEQUENCE [LARGE SCALE GENOMIC DNA]</scope>
    <source>
        <strain evidence="10">FL6-60</strain>
    </source>
</reference>
<evidence type="ECO:0000313" key="10">
    <source>
        <dbReference type="Proteomes" id="UP000002230"/>
    </source>
</evidence>
<comment type="similarity">
    <text evidence="2">Belongs to the GhoT/OrtT toxin family.</text>
</comment>
<evidence type="ECO:0000313" key="9">
    <source>
        <dbReference type="EMBL" id="ADM41583.1"/>
    </source>
</evidence>
<evidence type="ECO:0000256" key="2">
    <source>
        <dbReference type="ARBA" id="ARBA00010408"/>
    </source>
</evidence>
<evidence type="ECO:0000256" key="1">
    <source>
        <dbReference type="ARBA" id="ARBA00004429"/>
    </source>
</evidence>
<dbReference type="InterPro" id="IPR019689">
    <property type="entry name" value="Toxin_GhoT/OrtT"/>
</dbReference>
<dbReference type="KEGG" id="etd:ETAF_1473"/>
<comment type="subcellular location">
    <subcellularLocation>
        <location evidence="1">Cell inner membrane</location>
        <topology evidence="1">Multi-pass membrane protein</topology>
    </subcellularLocation>
</comment>